<dbReference type="GO" id="GO:0042134">
    <property type="term" value="F:rRNA primary transcript binding"/>
    <property type="evidence" value="ECO:0007669"/>
    <property type="project" value="InterPro"/>
</dbReference>
<dbReference type="GO" id="GO:0000470">
    <property type="term" value="P:maturation of LSU-rRNA"/>
    <property type="evidence" value="ECO:0007669"/>
    <property type="project" value="TreeGrafter"/>
</dbReference>
<keyword evidence="4" id="KW-1185">Reference proteome</keyword>
<feature type="region of interest" description="Disordered" evidence="1">
    <location>
        <begin position="57"/>
        <end position="76"/>
    </location>
</feature>
<dbReference type="InterPro" id="IPR007109">
    <property type="entry name" value="Brix"/>
</dbReference>
<protein>
    <recommendedName>
        <fullName evidence="2">Brix domain-containing protein</fullName>
    </recommendedName>
</protein>
<dbReference type="PROSITE" id="PS50833">
    <property type="entry name" value="BRIX"/>
    <property type="match status" value="1"/>
</dbReference>
<evidence type="ECO:0000313" key="4">
    <source>
        <dbReference type="Proteomes" id="UP001054902"/>
    </source>
</evidence>
<evidence type="ECO:0000256" key="1">
    <source>
        <dbReference type="SAM" id="MobiDB-lite"/>
    </source>
</evidence>
<dbReference type="PANTHER" id="PTHR22734">
    <property type="entry name" value="U3 SMALL NUCLEOLAR RIBONUCLEOPROTEIN PROTEIN IMP4"/>
    <property type="match status" value="1"/>
</dbReference>
<dbReference type="Pfam" id="PF04427">
    <property type="entry name" value="Brix"/>
    <property type="match status" value="1"/>
</dbReference>
<dbReference type="GO" id="GO:0000460">
    <property type="term" value="P:maturation of 5.8S rRNA"/>
    <property type="evidence" value="ECO:0007669"/>
    <property type="project" value="TreeGrafter"/>
</dbReference>
<proteinExistence type="predicted"/>
<dbReference type="AlphaFoldDB" id="A0AAD3CKQ7"/>
<comment type="caution">
    <text evidence="3">The sequence shown here is derived from an EMBL/GenBank/DDBJ whole genome shotgun (WGS) entry which is preliminary data.</text>
</comment>
<feature type="region of interest" description="Disordered" evidence="1">
    <location>
        <begin position="1"/>
        <end position="38"/>
    </location>
</feature>
<dbReference type="Proteomes" id="UP001054902">
    <property type="component" value="Unassembled WGS sequence"/>
</dbReference>
<name>A0AAD3CKQ7_9STRA</name>
<dbReference type="EMBL" id="BLLK01000023">
    <property type="protein sequence ID" value="GFH47353.1"/>
    <property type="molecule type" value="Genomic_DNA"/>
</dbReference>
<organism evidence="3 4">
    <name type="scientific">Chaetoceros tenuissimus</name>
    <dbReference type="NCBI Taxonomy" id="426638"/>
    <lineage>
        <taxon>Eukaryota</taxon>
        <taxon>Sar</taxon>
        <taxon>Stramenopiles</taxon>
        <taxon>Ochrophyta</taxon>
        <taxon>Bacillariophyta</taxon>
        <taxon>Coscinodiscophyceae</taxon>
        <taxon>Chaetocerotophycidae</taxon>
        <taxon>Chaetocerotales</taxon>
        <taxon>Chaetocerotaceae</taxon>
        <taxon>Chaetoceros</taxon>
    </lineage>
</organism>
<reference evidence="3 4" key="1">
    <citation type="journal article" date="2021" name="Sci. Rep.">
        <title>The genome of the diatom Chaetoceros tenuissimus carries an ancient integrated fragment of an extant virus.</title>
        <authorList>
            <person name="Hongo Y."/>
            <person name="Kimura K."/>
            <person name="Takaki Y."/>
            <person name="Yoshida Y."/>
            <person name="Baba S."/>
            <person name="Kobayashi G."/>
            <person name="Nagasaki K."/>
            <person name="Hano T."/>
            <person name="Tomaru Y."/>
        </authorList>
    </citation>
    <scope>NUCLEOTIDE SEQUENCE [LARGE SCALE GENOMIC DNA]</scope>
    <source>
        <strain evidence="3 4">NIES-3715</strain>
    </source>
</reference>
<feature type="compositionally biased region" description="Basic and acidic residues" evidence="1">
    <location>
        <begin position="293"/>
        <end position="308"/>
    </location>
</feature>
<feature type="compositionally biased region" description="Basic residues" evidence="1">
    <location>
        <begin position="341"/>
        <end position="352"/>
    </location>
</feature>
<dbReference type="Gene3D" id="3.40.50.10480">
    <property type="entry name" value="Probable brix-domain ribosomal biogenesis protein"/>
    <property type="match status" value="1"/>
</dbReference>
<dbReference type="PANTHER" id="PTHR22734:SF3">
    <property type="entry name" value="RIBOSOME PRODUCTION FACTOR 1"/>
    <property type="match status" value="1"/>
</dbReference>
<accession>A0AAD3CKQ7</accession>
<feature type="domain" description="Brix" evidence="2">
    <location>
        <begin position="122"/>
        <end position="374"/>
    </location>
</feature>
<feature type="compositionally biased region" description="Acidic residues" evidence="1">
    <location>
        <begin position="309"/>
        <end position="337"/>
    </location>
</feature>
<evidence type="ECO:0000259" key="2">
    <source>
        <dbReference type="PROSITE" id="PS50833"/>
    </source>
</evidence>
<evidence type="ECO:0000313" key="3">
    <source>
        <dbReference type="EMBL" id="GFH47353.1"/>
    </source>
</evidence>
<gene>
    <name evidence="3" type="ORF">CTEN210_03828</name>
</gene>
<sequence>MVKKKPHPSLAGKRAENTAGKAVAKSRTNMINPGHIKNKLKRSEVYGKYLMEKKAMKRQKRLQREKEAEELGQDVESLKQTPRTLENTREIEPTMVQQNDEEILGDEANDEFADYFSDTLRPKILVTTRPKPSSNIFHFIADLMRFFPQLYYYPRKHFSVKDICEFAGKRDFTHLMVLSEKSKVCNGMIISHLRRTGAAAGGDEQYKCAGPTAFFKVSNVITSSDVPNHGSATSHVPELVLNGFGTRLGHRVGRFLGSLFPHNAQFQGRQVATFHNQRDYIFVRHHRYVFQEGKEDYVDPEEEKKKEEEEQAENGSDEDMDGEEDSDDEEEEEEEEEEKKQKKKKPKKKTKARLQELGPRFTLKLRWIQEGTFDTQFGEYEWFHKRKEMDTTRRKFHL</sequence>
<feature type="region of interest" description="Disordered" evidence="1">
    <location>
        <begin position="293"/>
        <end position="355"/>
    </location>
</feature>
<dbReference type="InterPro" id="IPR044281">
    <property type="entry name" value="IMP4/RPF1"/>
</dbReference>
<dbReference type="SUPFAM" id="SSF52954">
    <property type="entry name" value="Class II aaRS ABD-related"/>
    <property type="match status" value="1"/>
</dbReference>
<dbReference type="GO" id="GO:0030687">
    <property type="term" value="C:preribosome, large subunit precursor"/>
    <property type="evidence" value="ECO:0007669"/>
    <property type="project" value="TreeGrafter"/>
</dbReference>
<dbReference type="SMART" id="SM00879">
    <property type="entry name" value="Brix"/>
    <property type="match status" value="1"/>
</dbReference>
<dbReference type="GO" id="GO:0005730">
    <property type="term" value="C:nucleolus"/>
    <property type="evidence" value="ECO:0007669"/>
    <property type="project" value="TreeGrafter"/>
</dbReference>